<name>A0AAP0E9P8_9MAGN</name>
<protein>
    <submittedName>
        <fullName evidence="2">Uncharacterized protein</fullName>
    </submittedName>
</protein>
<keyword evidence="3" id="KW-1185">Reference proteome</keyword>
<accession>A0AAP0E9P8</accession>
<dbReference type="AlphaFoldDB" id="A0AAP0E9P8"/>
<dbReference type="EMBL" id="JBBNAG010000012">
    <property type="protein sequence ID" value="KAK9089211.1"/>
    <property type="molecule type" value="Genomic_DNA"/>
</dbReference>
<organism evidence="2 3">
    <name type="scientific">Stephania cephalantha</name>
    <dbReference type="NCBI Taxonomy" id="152367"/>
    <lineage>
        <taxon>Eukaryota</taxon>
        <taxon>Viridiplantae</taxon>
        <taxon>Streptophyta</taxon>
        <taxon>Embryophyta</taxon>
        <taxon>Tracheophyta</taxon>
        <taxon>Spermatophyta</taxon>
        <taxon>Magnoliopsida</taxon>
        <taxon>Ranunculales</taxon>
        <taxon>Menispermaceae</taxon>
        <taxon>Menispermoideae</taxon>
        <taxon>Cissampelideae</taxon>
        <taxon>Stephania</taxon>
    </lineage>
</organism>
<sequence length="166" mass="17805">MRTVDTDELCDQPDDIYNMFVISSTQQLWSESALLCTIGVDQLAKSKIKVGGTITFEDTDGNIIVNMEANREKCMHSNALVTGISNPDELDPLDIFFNPLPFFLFLLFSVSTGIASTGVFVGASKNKISYVTGIVVAIGSSKARSMVVVVANTIGISGTESKDIIG</sequence>
<comment type="caution">
    <text evidence="2">The sequence shown here is derived from an EMBL/GenBank/DDBJ whole genome shotgun (WGS) entry which is preliminary data.</text>
</comment>
<evidence type="ECO:0000256" key="1">
    <source>
        <dbReference type="SAM" id="Phobius"/>
    </source>
</evidence>
<evidence type="ECO:0000313" key="3">
    <source>
        <dbReference type="Proteomes" id="UP001419268"/>
    </source>
</evidence>
<keyword evidence="1" id="KW-1133">Transmembrane helix</keyword>
<keyword evidence="1" id="KW-0812">Transmembrane</keyword>
<dbReference type="Proteomes" id="UP001419268">
    <property type="component" value="Unassembled WGS sequence"/>
</dbReference>
<keyword evidence="1" id="KW-0472">Membrane</keyword>
<proteinExistence type="predicted"/>
<evidence type="ECO:0000313" key="2">
    <source>
        <dbReference type="EMBL" id="KAK9089211.1"/>
    </source>
</evidence>
<gene>
    <name evidence="2" type="ORF">Scep_028293</name>
</gene>
<feature type="transmembrane region" description="Helical" evidence="1">
    <location>
        <begin position="102"/>
        <end position="123"/>
    </location>
</feature>
<reference evidence="2 3" key="1">
    <citation type="submission" date="2024-01" db="EMBL/GenBank/DDBJ databases">
        <title>Genome assemblies of Stephania.</title>
        <authorList>
            <person name="Yang L."/>
        </authorList>
    </citation>
    <scope>NUCLEOTIDE SEQUENCE [LARGE SCALE GENOMIC DNA]</scope>
    <source>
        <strain evidence="2">JXDWG</strain>
        <tissue evidence="2">Leaf</tissue>
    </source>
</reference>